<accession>A0A1G6JRA1</accession>
<protein>
    <submittedName>
        <fullName evidence="1">Uncharacterized protein</fullName>
    </submittedName>
</protein>
<reference evidence="2" key="1">
    <citation type="submission" date="2016-09" db="EMBL/GenBank/DDBJ databases">
        <authorList>
            <person name="Varghese N."/>
            <person name="Submissions S."/>
        </authorList>
    </citation>
    <scope>NUCLEOTIDE SEQUENCE [LARGE SCALE GENOMIC DNA]</scope>
    <source>
        <strain evidence="2">ANC 4667</strain>
    </source>
</reference>
<proteinExistence type="predicted"/>
<dbReference type="Proteomes" id="UP000243468">
    <property type="component" value="Unassembled WGS sequence"/>
</dbReference>
<organism evidence="1 2">
    <name type="scientific">Acinetobacter kookii</name>
    <dbReference type="NCBI Taxonomy" id="1226327"/>
    <lineage>
        <taxon>Bacteria</taxon>
        <taxon>Pseudomonadati</taxon>
        <taxon>Pseudomonadota</taxon>
        <taxon>Gammaproteobacteria</taxon>
        <taxon>Moraxellales</taxon>
        <taxon>Moraxellaceae</taxon>
        <taxon>Acinetobacter</taxon>
    </lineage>
</organism>
<dbReference type="STRING" id="1226327.SAMN05421732_10444"/>
<dbReference type="EMBL" id="FMYO01000004">
    <property type="protein sequence ID" value="SDC21249.1"/>
    <property type="molecule type" value="Genomic_DNA"/>
</dbReference>
<keyword evidence="2" id="KW-1185">Reference proteome</keyword>
<gene>
    <name evidence="1" type="ORF">SAMN05421732_10444</name>
</gene>
<name>A0A1G6JRA1_9GAMM</name>
<evidence type="ECO:0000313" key="2">
    <source>
        <dbReference type="Proteomes" id="UP000243468"/>
    </source>
</evidence>
<dbReference type="RefSeq" id="WP_261181543.1">
    <property type="nucleotide sequence ID" value="NZ_BAABKJ010000010.1"/>
</dbReference>
<dbReference type="AlphaFoldDB" id="A0A1G6JRA1"/>
<sequence length="108" mass="12500">MGIVKNLKNMDSNHKKPKHSIVWRDQLEAQDYPAASSDLCLLLHSPSPIEKLLNRLQAETILPFKAKDIFHVARDLGRHQLIIADGDHHFMRCICRMKMPSFLARCFH</sequence>
<evidence type="ECO:0000313" key="1">
    <source>
        <dbReference type="EMBL" id="SDC21249.1"/>
    </source>
</evidence>